<dbReference type="Proteomes" id="UP000283269">
    <property type="component" value="Unassembled WGS sequence"/>
</dbReference>
<name>A0A409XQE4_PSICY</name>
<comment type="caution">
    <text evidence="1">The sequence shown here is derived from an EMBL/GenBank/DDBJ whole genome shotgun (WGS) entry which is preliminary data.</text>
</comment>
<organism evidence="1 2">
    <name type="scientific">Psilocybe cyanescens</name>
    <dbReference type="NCBI Taxonomy" id="93625"/>
    <lineage>
        <taxon>Eukaryota</taxon>
        <taxon>Fungi</taxon>
        <taxon>Dikarya</taxon>
        <taxon>Basidiomycota</taxon>
        <taxon>Agaricomycotina</taxon>
        <taxon>Agaricomycetes</taxon>
        <taxon>Agaricomycetidae</taxon>
        <taxon>Agaricales</taxon>
        <taxon>Agaricineae</taxon>
        <taxon>Strophariaceae</taxon>
        <taxon>Psilocybe</taxon>
    </lineage>
</organism>
<protein>
    <submittedName>
        <fullName evidence="1">Uncharacterized protein</fullName>
    </submittedName>
</protein>
<accession>A0A409XQE4</accession>
<keyword evidence="2" id="KW-1185">Reference proteome</keyword>
<dbReference type="AlphaFoldDB" id="A0A409XQE4"/>
<reference evidence="1 2" key="1">
    <citation type="journal article" date="2018" name="Evol. Lett.">
        <title>Horizontal gene cluster transfer increased hallucinogenic mushroom diversity.</title>
        <authorList>
            <person name="Reynolds H.T."/>
            <person name="Vijayakumar V."/>
            <person name="Gluck-Thaler E."/>
            <person name="Korotkin H.B."/>
            <person name="Matheny P.B."/>
            <person name="Slot J.C."/>
        </authorList>
    </citation>
    <scope>NUCLEOTIDE SEQUENCE [LARGE SCALE GENOMIC DNA]</scope>
    <source>
        <strain evidence="1 2">2631</strain>
    </source>
</reference>
<evidence type="ECO:0000313" key="2">
    <source>
        <dbReference type="Proteomes" id="UP000283269"/>
    </source>
</evidence>
<dbReference type="EMBL" id="NHYD01000897">
    <property type="protein sequence ID" value="PPQ92934.1"/>
    <property type="molecule type" value="Genomic_DNA"/>
</dbReference>
<proteinExistence type="predicted"/>
<sequence length="436" mass="48335">MPAIALKDIINEGCGSGLELYSIHTSPSPYPSLTNARTMTRIALGVRQLEDVHRIRIYCTPFTHPPPLSLTLTLTLTTTSGVRFAVLSKGRDSSVAPWMSKAETAHRVSTVSHMLHPLHLDLGLRRSIRTGRDTSVAPLKSQYASQALVIVSHKHLCVYFLISSSTVLYAHHQDVKHSPGTCAVTPARPQAPSATCKRKRRGIAVASGTLCFFEASINPQRPLRSTHESQAPSTSWTSEGRWGLKQGVRYWVLRRRAGIRSDYVGSRPSTPARALIGSRVLPTVAIDEPAHYVYRPSTNGILSSEEGCWIGRLEESLYILLTDPLRCQATRVLPTVAIDEPAYYTYLPATNRILSPETGYLDCEMEGILLCIVGEYPHTFADKMRELTFVLPLFLQADPRPRQPTRVLPTLAVDEPAHYAYPVGVRVVIHDVEESR</sequence>
<dbReference type="InParanoid" id="A0A409XQE4"/>
<evidence type="ECO:0000313" key="1">
    <source>
        <dbReference type="EMBL" id="PPQ92934.1"/>
    </source>
</evidence>
<gene>
    <name evidence="1" type="ORF">CVT25_000132</name>
</gene>